<evidence type="ECO:0000313" key="1">
    <source>
        <dbReference type="EMBL" id="CAB5033199.1"/>
    </source>
</evidence>
<accession>A0A6J7RWP1</accession>
<sequence>MRGQSEKMKLIPLFLLAGMLAVSGCAKKVLSLMKVDDRILIASSEFLPSEKIKYQVGKEYGWKMVLKNEVKTIKVTETLTLPGAPKTWGPEPVGSRKREISSDLKTCITTDVINPADGKTFSSYWSIAKGDPIGDYKVDVSINGKHIQTFNFNIYDSSLTN</sequence>
<organism evidence="1">
    <name type="scientific">freshwater metagenome</name>
    <dbReference type="NCBI Taxonomy" id="449393"/>
    <lineage>
        <taxon>unclassified sequences</taxon>
        <taxon>metagenomes</taxon>
        <taxon>ecological metagenomes</taxon>
    </lineage>
</organism>
<dbReference type="EMBL" id="CAFBPZ010000002">
    <property type="protein sequence ID" value="CAB5033199.1"/>
    <property type="molecule type" value="Genomic_DNA"/>
</dbReference>
<reference evidence="1" key="1">
    <citation type="submission" date="2020-05" db="EMBL/GenBank/DDBJ databases">
        <authorList>
            <person name="Chiriac C."/>
            <person name="Salcher M."/>
            <person name="Ghai R."/>
            <person name="Kavagutti S V."/>
        </authorList>
    </citation>
    <scope>NUCLEOTIDE SEQUENCE</scope>
</reference>
<gene>
    <name evidence="1" type="ORF">UFOPK4237_00048</name>
</gene>
<dbReference type="PROSITE" id="PS51257">
    <property type="entry name" value="PROKAR_LIPOPROTEIN"/>
    <property type="match status" value="1"/>
</dbReference>
<protein>
    <submittedName>
        <fullName evidence="1">Unannotated protein</fullName>
    </submittedName>
</protein>
<name>A0A6J7RWP1_9ZZZZ</name>
<dbReference type="AlphaFoldDB" id="A0A6J7RWP1"/>
<proteinExistence type="predicted"/>